<dbReference type="AlphaFoldDB" id="A0A0E3SI13"/>
<dbReference type="STRING" id="1434110.MSHOH_3639"/>
<dbReference type="SUPFAM" id="SSF89392">
    <property type="entry name" value="Prokaryotic lipoproteins and lipoprotein localization factors"/>
    <property type="match status" value="1"/>
</dbReference>
<proteinExistence type="predicted"/>
<evidence type="ECO:0000313" key="4">
    <source>
        <dbReference type="Proteomes" id="UP000033101"/>
    </source>
</evidence>
<dbReference type="PANTHER" id="PTHR37507:SF2">
    <property type="entry name" value="SPORULATION PROTEIN YDCC"/>
    <property type="match status" value="1"/>
</dbReference>
<dbReference type="InterPro" id="IPR052944">
    <property type="entry name" value="Sporulation_related"/>
</dbReference>
<dbReference type="CDD" id="cd16329">
    <property type="entry name" value="LolA_like"/>
    <property type="match status" value="1"/>
</dbReference>
<feature type="domain" description="Uncharacterized protein TP-0789" evidence="2">
    <location>
        <begin position="130"/>
        <end position="205"/>
    </location>
</feature>
<keyword evidence="4" id="KW-1185">Reference proteome</keyword>
<evidence type="ECO:0000313" key="3">
    <source>
        <dbReference type="EMBL" id="AKB80122.1"/>
    </source>
</evidence>
<dbReference type="Gene3D" id="2.50.20.10">
    <property type="entry name" value="Lipoprotein localisation LolA/LolB/LppX"/>
    <property type="match status" value="1"/>
</dbReference>
<name>A0A0E3SI13_9EURY</name>
<dbReference type="InterPro" id="IPR033399">
    <property type="entry name" value="TP_0789-like"/>
</dbReference>
<evidence type="ECO:0000259" key="1">
    <source>
        <dbReference type="Pfam" id="PF14285"/>
    </source>
</evidence>
<accession>A0A0E3SI13</accession>
<dbReference type="EMBL" id="CP009516">
    <property type="protein sequence ID" value="AKB80122.1"/>
    <property type="molecule type" value="Genomic_DNA"/>
</dbReference>
<dbReference type="InterPro" id="IPR025377">
    <property type="entry name" value="DUF4367"/>
</dbReference>
<feature type="domain" description="DUF4367" evidence="1">
    <location>
        <begin position="251"/>
        <end position="365"/>
    </location>
</feature>
<dbReference type="PANTHER" id="PTHR37507">
    <property type="entry name" value="SPORULATION PROTEIN YDCC"/>
    <property type="match status" value="1"/>
</dbReference>
<dbReference type="Pfam" id="PF17131">
    <property type="entry name" value="LolA_like"/>
    <property type="match status" value="1"/>
</dbReference>
<gene>
    <name evidence="3" type="ORF">MSHOH_3639</name>
</gene>
<protein>
    <submittedName>
        <fullName evidence="3">Uncharacterized protein</fullName>
    </submittedName>
</protein>
<dbReference type="Pfam" id="PF14285">
    <property type="entry name" value="DUF4367"/>
    <property type="match status" value="1"/>
</dbReference>
<sequence>MTITKKFKSILVLTLIAVALFASGCTEENPSAEEIATQMMDKQDSIQDYSYTMHMTSYAEGKTEEIECKYMFKKPDKFKEIITRPGEGDQIDVSDGEIAWSYFQDTNTVLKEKLPNNSGAPKEDYINTINEFLNDHNVTLLGVESVDGRTAYLLEIIPKETDRDYELISKIKIWVDQETWMPLRYEFYNADGNLTDKNEIRDLKVNTGIPDSEFQFEIPDGAKIVDLGEIKPYEELSLEEARNRASFKILTPEYLPEGYKFSYSIITNNSEYSSDPDSHYETVELIYAKEGASIKASIVLTETVYKNASTYSIFMSNGTDVKINGTEGKYVSGEAKTLRWKLGDINLLLGVPLEEDEIFKIAESISEKS</sequence>
<organism evidence="3 4">
    <name type="scientific">Methanosarcina horonobensis HB-1 = JCM 15518</name>
    <dbReference type="NCBI Taxonomy" id="1434110"/>
    <lineage>
        <taxon>Archaea</taxon>
        <taxon>Methanobacteriati</taxon>
        <taxon>Methanobacteriota</taxon>
        <taxon>Stenosarchaea group</taxon>
        <taxon>Methanomicrobia</taxon>
        <taxon>Methanosarcinales</taxon>
        <taxon>Methanosarcinaceae</taxon>
        <taxon>Methanosarcina</taxon>
    </lineage>
</organism>
<dbReference type="HOGENOM" id="CLU_040882_1_0_2"/>
<dbReference type="PATRIC" id="fig|1434110.4.peg.4655"/>
<dbReference type="PROSITE" id="PS51257">
    <property type="entry name" value="PROKAR_LIPOPROTEIN"/>
    <property type="match status" value="1"/>
</dbReference>
<dbReference type="KEGG" id="mhor:MSHOH_3639"/>
<dbReference type="InterPro" id="IPR029046">
    <property type="entry name" value="LolA/LolB/LppX"/>
</dbReference>
<reference evidence="3 4" key="1">
    <citation type="submission" date="2014-07" db="EMBL/GenBank/DDBJ databases">
        <title>Methanogenic archaea and the global carbon cycle.</title>
        <authorList>
            <person name="Henriksen J.R."/>
            <person name="Luke J."/>
            <person name="Reinhart S."/>
            <person name="Benedict M.N."/>
            <person name="Youngblut N.D."/>
            <person name="Metcalf M.E."/>
            <person name="Whitaker R.J."/>
            <person name="Metcalf W.W."/>
        </authorList>
    </citation>
    <scope>NUCLEOTIDE SEQUENCE [LARGE SCALE GENOMIC DNA]</scope>
    <source>
        <strain evidence="3 4">HB-1</strain>
    </source>
</reference>
<evidence type="ECO:0000259" key="2">
    <source>
        <dbReference type="Pfam" id="PF17131"/>
    </source>
</evidence>
<dbReference type="Proteomes" id="UP000033101">
    <property type="component" value="Chromosome"/>
</dbReference>